<dbReference type="Pfam" id="PF17279">
    <property type="entry name" value="DUF5344"/>
    <property type="match status" value="1"/>
</dbReference>
<protein>
    <recommendedName>
        <fullName evidence="3">WXG100 family type VII secretion target</fullName>
    </recommendedName>
</protein>
<name>A0A5K7WTR9_9BACL</name>
<evidence type="ECO:0008006" key="3">
    <source>
        <dbReference type="Google" id="ProtNLM"/>
    </source>
</evidence>
<dbReference type="InterPro" id="IPR046318">
    <property type="entry name" value="DUF5344"/>
</dbReference>
<reference evidence="1 2" key="1">
    <citation type="submission" date="2019-09" db="EMBL/GenBank/DDBJ databases">
        <title>Complete genome sequence of Sporolactobacillus terrae 70-3.</title>
        <authorList>
            <person name="Tanaka N."/>
            <person name="Shiwa Y."/>
            <person name="Fujita N."/>
            <person name="Tanasupawat S."/>
        </authorList>
    </citation>
    <scope>NUCLEOTIDE SEQUENCE [LARGE SCALE GENOMIC DNA]</scope>
    <source>
        <strain evidence="1 2">70-3</strain>
    </source>
</reference>
<evidence type="ECO:0000313" key="1">
    <source>
        <dbReference type="EMBL" id="BBN98081.1"/>
    </source>
</evidence>
<organism evidence="1 2">
    <name type="scientific">Sporolactobacillus terrae</name>
    <dbReference type="NCBI Taxonomy" id="269673"/>
    <lineage>
        <taxon>Bacteria</taxon>
        <taxon>Bacillati</taxon>
        <taxon>Bacillota</taxon>
        <taxon>Bacilli</taxon>
        <taxon>Bacillales</taxon>
        <taxon>Sporolactobacillaceae</taxon>
        <taxon>Sporolactobacillus</taxon>
    </lineage>
</organism>
<evidence type="ECO:0000313" key="2">
    <source>
        <dbReference type="Proteomes" id="UP000326951"/>
    </source>
</evidence>
<dbReference type="Proteomes" id="UP000326951">
    <property type="component" value="Chromosome"/>
</dbReference>
<sequence>MVQIELNTDVTEARIAAAEQARQGVVLLQSVSCGRNHLAATAAWQEGERMMAQLLSAYLAGVQKNIADTQANVALLQRQDEAIK</sequence>
<proteinExistence type="predicted"/>
<dbReference type="EMBL" id="AP021853">
    <property type="protein sequence ID" value="BBN98081.1"/>
    <property type="molecule type" value="Genomic_DNA"/>
</dbReference>
<dbReference type="AlphaFoldDB" id="A0A5K7WTR9"/>
<dbReference type="RefSeq" id="WP_152080294.1">
    <property type="nucleotide sequence ID" value="NZ_AP021853.1"/>
</dbReference>
<accession>A0A5K7WTR9</accession>
<gene>
    <name evidence="1" type="ORF">St703_07860</name>
</gene>